<protein>
    <submittedName>
        <fullName evidence="2">Uncharacterized protein</fullName>
    </submittedName>
</protein>
<feature type="region of interest" description="Disordered" evidence="1">
    <location>
        <begin position="176"/>
        <end position="200"/>
    </location>
</feature>
<reference evidence="2 3" key="1">
    <citation type="submission" date="2020-07" db="EMBL/GenBank/DDBJ databases">
        <title>Comparative genomics of pyrophilous fungi reveals a link between fire events and developmental genes.</title>
        <authorList>
            <consortium name="DOE Joint Genome Institute"/>
            <person name="Steindorff A.S."/>
            <person name="Carver A."/>
            <person name="Calhoun S."/>
            <person name="Stillman K."/>
            <person name="Liu H."/>
            <person name="Lipzen A."/>
            <person name="Pangilinan J."/>
            <person name="Labutti K."/>
            <person name="Bruns T.D."/>
            <person name="Grigoriev I.V."/>
        </authorList>
    </citation>
    <scope>NUCLEOTIDE SEQUENCE [LARGE SCALE GENOMIC DNA]</scope>
    <source>
        <strain evidence="2 3">CBS 144469</strain>
    </source>
</reference>
<organism evidence="2 3">
    <name type="scientific">Ephemerocybe angulata</name>
    <dbReference type="NCBI Taxonomy" id="980116"/>
    <lineage>
        <taxon>Eukaryota</taxon>
        <taxon>Fungi</taxon>
        <taxon>Dikarya</taxon>
        <taxon>Basidiomycota</taxon>
        <taxon>Agaricomycotina</taxon>
        <taxon>Agaricomycetes</taxon>
        <taxon>Agaricomycetidae</taxon>
        <taxon>Agaricales</taxon>
        <taxon>Agaricineae</taxon>
        <taxon>Psathyrellaceae</taxon>
        <taxon>Ephemerocybe</taxon>
    </lineage>
</organism>
<evidence type="ECO:0000256" key="1">
    <source>
        <dbReference type="SAM" id="MobiDB-lite"/>
    </source>
</evidence>
<sequence length="200" mass="21937">MFRSSRLEVQACSTSIYDGGQRNCDASHRRRLIRTRISSTSTTIARRINSQNTQPSEDGDEARGYESVVYGGIVLLRPGILGETLSSDFRKVHVTSGIRRLPYNFARDALKRLWGGAQPLIRERWDQIHLLLGLQISDVGNLQTVTASTTIPPFRLALYHHPPLAARGFKTEATGAHTQAGPCTAPSSQPQPCASLGLTV</sequence>
<evidence type="ECO:0000313" key="2">
    <source>
        <dbReference type="EMBL" id="KAF6763242.1"/>
    </source>
</evidence>
<dbReference type="AlphaFoldDB" id="A0A8H6IFH5"/>
<dbReference type="EMBL" id="JACGCI010000006">
    <property type="protein sequence ID" value="KAF6763242.1"/>
    <property type="molecule type" value="Genomic_DNA"/>
</dbReference>
<evidence type="ECO:0000313" key="3">
    <source>
        <dbReference type="Proteomes" id="UP000521943"/>
    </source>
</evidence>
<accession>A0A8H6IFH5</accession>
<dbReference type="Proteomes" id="UP000521943">
    <property type="component" value="Unassembled WGS sequence"/>
</dbReference>
<name>A0A8H6IFH5_9AGAR</name>
<keyword evidence="3" id="KW-1185">Reference proteome</keyword>
<proteinExistence type="predicted"/>
<comment type="caution">
    <text evidence="2">The sequence shown here is derived from an EMBL/GenBank/DDBJ whole genome shotgun (WGS) entry which is preliminary data.</text>
</comment>
<gene>
    <name evidence="2" type="ORF">DFP72DRAFT_527833</name>
</gene>